<gene>
    <name evidence="2" type="ORF">CCH79_00008546</name>
</gene>
<dbReference type="Proteomes" id="UP000250572">
    <property type="component" value="Unassembled WGS sequence"/>
</dbReference>
<proteinExistence type="predicted"/>
<name>A0A315UUV7_GAMAF</name>
<sequence length="160" mass="17463">MQSTSYFTLLSNIGVCGSNTHDSCVSIDRTILQFDISGINSLNRNVPIGLSLRDRVRSSVIREGLRVEPLLLHVERGQLRWLGHLVRMPPGCLPGEVFRARPTGRRKTQDMLEGLCLSAGLGTPWDSSGGAGRSDWGEGSLGLPSEAATPATRPRISRRR</sequence>
<evidence type="ECO:0000256" key="1">
    <source>
        <dbReference type="SAM" id="MobiDB-lite"/>
    </source>
</evidence>
<keyword evidence="3" id="KW-1185">Reference proteome</keyword>
<dbReference type="EMBL" id="NHOQ01002708">
    <property type="protein sequence ID" value="PWA15275.1"/>
    <property type="molecule type" value="Genomic_DNA"/>
</dbReference>
<evidence type="ECO:0000313" key="3">
    <source>
        <dbReference type="Proteomes" id="UP000250572"/>
    </source>
</evidence>
<accession>A0A315UUV7</accession>
<comment type="caution">
    <text evidence="2">The sequence shown here is derived from an EMBL/GenBank/DDBJ whole genome shotgun (WGS) entry which is preliminary data.</text>
</comment>
<protein>
    <submittedName>
        <fullName evidence="2">Uncharacterized protein</fullName>
    </submittedName>
</protein>
<evidence type="ECO:0000313" key="2">
    <source>
        <dbReference type="EMBL" id="PWA15275.1"/>
    </source>
</evidence>
<feature type="region of interest" description="Disordered" evidence="1">
    <location>
        <begin position="126"/>
        <end position="160"/>
    </location>
</feature>
<organism evidence="2 3">
    <name type="scientific">Gambusia affinis</name>
    <name type="common">Western mosquitofish</name>
    <name type="synonym">Heterandria affinis</name>
    <dbReference type="NCBI Taxonomy" id="33528"/>
    <lineage>
        <taxon>Eukaryota</taxon>
        <taxon>Metazoa</taxon>
        <taxon>Chordata</taxon>
        <taxon>Craniata</taxon>
        <taxon>Vertebrata</taxon>
        <taxon>Euteleostomi</taxon>
        <taxon>Actinopterygii</taxon>
        <taxon>Neopterygii</taxon>
        <taxon>Teleostei</taxon>
        <taxon>Neoteleostei</taxon>
        <taxon>Acanthomorphata</taxon>
        <taxon>Ovalentaria</taxon>
        <taxon>Atherinomorphae</taxon>
        <taxon>Cyprinodontiformes</taxon>
        <taxon>Poeciliidae</taxon>
        <taxon>Poeciliinae</taxon>
        <taxon>Gambusia</taxon>
    </lineage>
</organism>
<reference evidence="2 3" key="1">
    <citation type="journal article" date="2018" name="G3 (Bethesda)">
        <title>A High-Quality Reference Genome for the Invasive Mosquitofish Gambusia affinis Using a Chicago Library.</title>
        <authorList>
            <person name="Hoffberg S.L."/>
            <person name="Troendle N.J."/>
            <person name="Glenn T.C."/>
            <person name="Mahmud O."/>
            <person name="Louha S."/>
            <person name="Chalopin D."/>
            <person name="Bennetzen J.L."/>
            <person name="Mauricio R."/>
        </authorList>
    </citation>
    <scope>NUCLEOTIDE SEQUENCE [LARGE SCALE GENOMIC DNA]</scope>
    <source>
        <strain evidence="2">NE01/NJP1002.9</strain>
        <tissue evidence="2">Muscle</tissue>
    </source>
</reference>
<dbReference type="AlphaFoldDB" id="A0A315UUV7"/>